<dbReference type="Proteomes" id="UP001606305">
    <property type="component" value="Unassembled WGS sequence"/>
</dbReference>
<dbReference type="SUPFAM" id="SSF53474">
    <property type="entry name" value="alpha/beta-Hydrolases"/>
    <property type="match status" value="1"/>
</dbReference>
<dbReference type="Gene3D" id="3.40.50.1820">
    <property type="entry name" value="alpha/beta hydrolase"/>
    <property type="match status" value="1"/>
</dbReference>
<evidence type="ECO:0000256" key="1">
    <source>
        <dbReference type="SAM" id="Phobius"/>
    </source>
</evidence>
<dbReference type="PANTHER" id="PTHR37946">
    <property type="entry name" value="SLL1969 PROTEIN"/>
    <property type="match status" value="1"/>
</dbReference>
<organism evidence="2 3">
    <name type="scientific">Pelomonas nitida</name>
    <dbReference type="NCBI Taxonomy" id="3299027"/>
    <lineage>
        <taxon>Bacteria</taxon>
        <taxon>Pseudomonadati</taxon>
        <taxon>Pseudomonadota</taxon>
        <taxon>Betaproteobacteria</taxon>
        <taxon>Burkholderiales</taxon>
        <taxon>Sphaerotilaceae</taxon>
        <taxon>Roseateles</taxon>
    </lineage>
</organism>
<keyword evidence="1" id="KW-0472">Membrane</keyword>
<evidence type="ECO:0000313" key="2">
    <source>
        <dbReference type="EMBL" id="MFG6458478.1"/>
    </source>
</evidence>
<dbReference type="EMBL" id="JBIGIA010000013">
    <property type="protein sequence ID" value="MFG6458478.1"/>
    <property type="molecule type" value="Genomic_DNA"/>
</dbReference>
<keyword evidence="1" id="KW-1133">Transmembrane helix</keyword>
<reference evidence="2 3" key="1">
    <citation type="submission" date="2024-09" db="EMBL/GenBank/DDBJ databases">
        <title>Novel species of the genus Pelomonas and Roseateles isolated from streams.</title>
        <authorList>
            <person name="Lu H."/>
        </authorList>
    </citation>
    <scope>NUCLEOTIDE SEQUENCE [LARGE SCALE GENOMIC DNA]</scope>
    <source>
        <strain evidence="2 3">BYS96W</strain>
    </source>
</reference>
<sequence>MNARLQRIWVLVRLAVALLVGSRFGWGWGLLTLGLHAGVLALGFVQLRWVNRPAPGWGQLLRAWAGEVVASELAFSWRQPWREWAVADHLPAGAGAGVLLVHGFACNRGRWNGWLKRLRAQGVAVVAPSLEPAFGSIDAYADEIEAGVRRLLAHTGAMPVLCAHSMGGLALRAWWRRHGAGHAAAPRVITLGSPHQGTRMAALGLGANARQMRRGSDWLAALPGLDDVDAFWTPCDQVVNPAETAILPGSRPHRVDAVGHMGLVQSDEAWACLQQALQASGRQTALAGAASSLSTPRRI</sequence>
<evidence type="ECO:0000313" key="3">
    <source>
        <dbReference type="Proteomes" id="UP001606305"/>
    </source>
</evidence>
<gene>
    <name evidence="2" type="ORF">ACG00X_16685</name>
</gene>
<protein>
    <submittedName>
        <fullName evidence="2">Esterase/lipase family protein</fullName>
    </submittedName>
</protein>
<name>A0ABW7G958_9BURK</name>
<accession>A0ABW7G958</accession>
<dbReference type="InterPro" id="IPR029058">
    <property type="entry name" value="AB_hydrolase_fold"/>
</dbReference>
<dbReference type="RefSeq" id="WP_394489481.1">
    <property type="nucleotide sequence ID" value="NZ_JBIGIA010000013.1"/>
</dbReference>
<proteinExistence type="predicted"/>
<keyword evidence="3" id="KW-1185">Reference proteome</keyword>
<comment type="caution">
    <text evidence="2">The sequence shown here is derived from an EMBL/GenBank/DDBJ whole genome shotgun (WGS) entry which is preliminary data.</text>
</comment>
<feature type="transmembrane region" description="Helical" evidence="1">
    <location>
        <begin position="7"/>
        <end position="24"/>
    </location>
</feature>
<keyword evidence="1" id="KW-0812">Transmembrane</keyword>
<dbReference type="PANTHER" id="PTHR37946:SF1">
    <property type="entry name" value="SLL1969 PROTEIN"/>
    <property type="match status" value="1"/>
</dbReference>